<evidence type="ECO:0000256" key="4">
    <source>
        <dbReference type="SAM" id="Coils"/>
    </source>
</evidence>
<protein>
    <submittedName>
        <fullName evidence="6">(13S,14R)-1,13-dihydroxy-N-methylcanadine 13-O-acetyltransferase AT1</fullName>
    </submittedName>
</protein>
<evidence type="ECO:0000256" key="2">
    <source>
        <dbReference type="ARBA" id="ARBA00022679"/>
    </source>
</evidence>
<keyword evidence="4" id="KW-0175">Coiled coil</keyword>
<accession>A0AAW2W9T3</accession>
<organism evidence="6">
    <name type="scientific">Sesamum latifolium</name>
    <dbReference type="NCBI Taxonomy" id="2727402"/>
    <lineage>
        <taxon>Eukaryota</taxon>
        <taxon>Viridiplantae</taxon>
        <taxon>Streptophyta</taxon>
        <taxon>Embryophyta</taxon>
        <taxon>Tracheophyta</taxon>
        <taxon>Spermatophyta</taxon>
        <taxon>Magnoliopsida</taxon>
        <taxon>eudicotyledons</taxon>
        <taxon>Gunneridae</taxon>
        <taxon>Pentapetalae</taxon>
        <taxon>asterids</taxon>
        <taxon>lamiids</taxon>
        <taxon>Lamiales</taxon>
        <taxon>Pedaliaceae</taxon>
        <taxon>Sesamum</taxon>
    </lineage>
</organism>
<dbReference type="AlphaFoldDB" id="A0AAW2W9T3"/>
<evidence type="ECO:0000256" key="5">
    <source>
        <dbReference type="SAM" id="MobiDB-lite"/>
    </source>
</evidence>
<proteinExistence type="inferred from homology"/>
<dbReference type="Gene3D" id="3.30.559.10">
    <property type="entry name" value="Chloramphenicol acetyltransferase-like domain"/>
    <property type="match status" value="2"/>
</dbReference>
<comment type="caution">
    <text evidence="6">The sequence shown here is derived from an EMBL/GenBank/DDBJ whole genome shotgun (WGS) entry which is preliminary data.</text>
</comment>
<name>A0AAW2W9T3_9LAMI</name>
<feature type="coiled-coil region" evidence="4">
    <location>
        <begin position="208"/>
        <end position="235"/>
    </location>
</feature>
<reference evidence="6" key="2">
    <citation type="journal article" date="2024" name="Plant">
        <title>Genomic evolution and insights into agronomic trait innovations of Sesamum species.</title>
        <authorList>
            <person name="Miao H."/>
            <person name="Wang L."/>
            <person name="Qu L."/>
            <person name="Liu H."/>
            <person name="Sun Y."/>
            <person name="Le M."/>
            <person name="Wang Q."/>
            <person name="Wei S."/>
            <person name="Zheng Y."/>
            <person name="Lin W."/>
            <person name="Duan Y."/>
            <person name="Cao H."/>
            <person name="Xiong S."/>
            <person name="Wang X."/>
            <person name="Wei L."/>
            <person name="Li C."/>
            <person name="Ma Q."/>
            <person name="Ju M."/>
            <person name="Zhao R."/>
            <person name="Li G."/>
            <person name="Mu C."/>
            <person name="Tian Q."/>
            <person name="Mei H."/>
            <person name="Zhang T."/>
            <person name="Gao T."/>
            <person name="Zhang H."/>
        </authorList>
    </citation>
    <scope>NUCLEOTIDE SEQUENCE</scope>
    <source>
        <strain evidence="6">KEN1</strain>
    </source>
</reference>
<evidence type="ECO:0000313" key="6">
    <source>
        <dbReference type="EMBL" id="KAL0438278.1"/>
    </source>
</evidence>
<keyword evidence="3" id="KW-0012">Acyltransferase</keyword>
<keyword evidence="2" id="KW-0808">Transferase</keyword>
<dbReference type="EMBL" id="JACGWN010000008">
    <property type="protein sequence ID" value="KAL0438278.1"/>
    <property type="molecule type" value="Genomic_DNA"/>
</dbReference>
<evidence type="ECO:0000256" key="3">
    <source>
        <dbReference type="ARBA" id="ARBA00023315"/>
    </source>
</evidence>
<evidence type="ECO:0000256" key="1">
    <source>
        <dbReference type="ARBA" id="ARBA00009861"/>
    </source>
</evidence>
<dbReference type="Pfam" id="PF02458">
    <property type="entry name" value="Transferase"/>
    <property type="match status" value="1"/>
</dbReference>
<feature type="compositionally biased region" description="Polar residues" evidence="5">
    <location>
        <begin position="66"/>
        <end position="77"/>
    </location>
</feature>
<dbReference type="InterPro" id="IPR008479">
    <property type="entry name" value="DUF760"/>
</dbReference>
<reference evidence="6" key="1">
    <citation type="submission" date="2020-06" db="EMBL/GenBank/DDBJ databases">
        <authorList>
            <person name="Li T."/>
            <person name="Hu X."/>
            <person name="Zhang T."/>
            <person name="Song X."/>
            <person name="Zhang H."/>
            <person name="Dai N."/>
            <person name="Sheng W."/>
            <person name="Hou X."/>
            <person name="Wei L."/>
        </authorList>
    </citation>
    <scope>NUCLEOTIDE SEQUENCE</scope>
    <source>
        <strain evidence="6">KEN1</strain>
        <tissue evidence="6">Leaf</tissue>
    </source>
</reference>
<dbReference type="GO" id="GO:0016746">
    <property type="term" value="F:acyltransferase activity"/>
    <property type="evidence" value="ECO:0007669"/>
    <property type="project" value="UniProtKB-KW"/>
</dbReference>
<gene>
    <name evidence="6" type="ORF">Slati_2310800</name>
</gene>
<dbReference type="PANTHER" id="PTHR31623">
    <property type="entry name" value="F21J9.9"/>
    <property type="match status" value="1"/>
</dbReference>
<sequence>MSSLTLKLSSFLLSSSAQSPSSLLSSSSSLTSYIPPLPSLRFPRKSSNYRGRLTLIRASENDDKSSPNAGDSKTPNGTLPKGRREILLEYVQNVQPEFMELFVKRAPQQVVDAMRQTVTNMIGTLPPQFFAVTVTTVAENLAQLMYSVLMTGYMFRNAQYRLELQQSLEQVALPEPQEQKDVPDYAPGTQKKVTGEVIRWNNISGAEKIDAVKYIELLEAEIEELNRQVARKSANGQNELLEYLKTLEPQNLKELTSTAGEDVVLAMNTFIKRLLAVSDPSQMKTSVTETSAPELAKLLYWLMVVGYSIRNIEVRFDMERVLGAPPKPAELPPDRPPIYVPLVLYYPNLENTPKNPDFISQTTQILEQSLSETLTRFYPLAGRIKDKLSIDCNDEGVPFVVTKFNTSLSDFLKNPDAQACRGHIPSPLTWAEPGPGSNVALIQVNFFECGGVAVGSLFLHKVADGVTIGTFMKAWAAAARDSAETVSPDYTAQSFFPQNETMKRESHLFSAMRQYFKFGKTVMRRYVFDASAVSALRAKLSSKQGLKQRPSRVEVVSALLWKCFIIASNKSSNNHPTTSLVTHGVNMRRKSEPPFPEHSFGNFVWLVPASSTNDQTVADLENLFSKVRNTISKVDVEFVKRMQGESGFPGYCKNLEESWKGFPENADYLAISSWCNFGLYSIDFGWGRPIWISKCDAGSEVDWPFLNVLWLMDTRQGDGIEAWLTLDEHYIEAFDEIQELRDLASVDPSPFDMYSTASVVTK</sequence>
<dbReference type="Pfam" id="PF05542">
    <property type="entry name" value="DUF760"/>
    <property type="match status" value="2"/>
</dbReference>
<feature type="region of interest" description="Disordered" evidence="5">
    <location>
        <begin position="57"/>
        <end position="81"/>
    </location>
</feature>
<dbReference type="InterPro" id="IPR023213">
    <property type="entry name" value="CAT-like_dom_sf"/>
</dbReference>
<dbReference type="PANTHER" id="PTHR31623:SF105">
    <property type="entry name" value="VINORINE SYNTHASE-LIKE"/>
    <property type="match status" value="1"/>
</dbReference>
<comment type="similarity">
    <text evidence="1">Belongs to the plant acyltransferase family.</text>
</comment>